<feature type="non-terminal residue" evidence="2">
    <location>
        <position position="1"/>
    </location>
</feature>
<evidence type="ECO:0000256" key="1">
    <source>
        <dbReference type="SAM" id="Phobius"/>
    </source>
</evidence>
<dbReference type="EMBL" id="LGRX02014222">
    <property type="protein sequence ID" value="KAK3264984.1"/>
    <property type="molecule type" value="Genomic_DNA"/>
</dbReference>
<keyword evidence="3" id="KW-1185">Reference proteome</keyword>
<name>A0AAE0FSC8_9CHLO</name>
<keyword evidence="1" id="KW-1133">Transmembrane helix</keyword>
<dbReference type="AlphaFoldDB" id="A0AAE0FSC8"/>
<evidence type="ECO:0000313" key="2">
    <source>
        <dbReference type="EMBL" id="KAK3264984.1"/>
    </source>
</evidence>
<sequence>TSCIDQGVCGGEAKEKKARPVFSSLPLLEICRGVKGGKEIRGRGKEEGVLQAGKSRITSALGRGVKGIQEGLKPTSAGDGAVRDESLDASRRGEAEVSPGEEGALEVTVWHGGGARRGSGAVGEEGQEEEGRNYSTKLVKVEGLLSLRLALLLVLLLMVLRGVTLLKVLLLRRRLLLKRMRRVLMRHPGGGEGEGGVL</sequence>
<accession>A0AAE0FSC8</accession>
<protein>
    <submittedName>
        <fullName evidence="2">Uncharacterized protein</fullName>
    </submittedName>
</protein>
<organism evidence="2 3">
    <name type="scientific">Cymbomonas tetramitiformis</name>
    <dbReference type="NCBI Taxonomy" id="36881"/>
    <lineage>
        <taxon>Eukaryota</taxon>
        <taxon>Viridiplantae</taxon>
        <taxon>Chlorophyta</taxon>
        <taxon>Pyramimonadophyceae</taxon>
        <taxon>Pyramimonadales</taxon>
        <taxon>Pyramimonadaceae</taxon>
        <taxon>Cymbomonas</taxon>
    </lineage>
</organism>
<reference evidence="2 3" key="1">
    <citation type="journal article" date="2015" name="Genome Biol. Evol.">
        <title>Comparative Genomics of a Bacterivorous Green Alga Reveals Evolutionary Causalities and Consequences of Phago-Mixotrophic Mode of Nutrition.</title>
        <authorList>
            <person name="Burns J.A."/>
            <person name="Paasch A."/>
            <person name="Narechania A."/>
            <person name="Kim E."/>
        </authorList>
    </citation>
    <scope>NUCLEOTIDE SEQUENCE [LARGE SCALE GENOMIC DNA]</scope>
    <source>
        <strain evidence="2 3">PLY_AMNH</strain>
    </source>
</reference>
<keyword evidence="1" id="KW-0812">Transmembrane</keyword>
<keyword evidence="1" id="KW-0472">Membrane</keyword>
<feature type="transmembrane region" description="Helical" evidence="1">
    <location>
        <begin position="149"/>
        <end position="171"/>
    </location>
</feature>
<comment type="caution">
    <text evidence="2">The sequence shown here is derived from an EMBL/GenBank/DDBJ whole genome shotgun (WGS) entry which is preliminary data.</text>
</comment>
<evidence type="ECO:0000313" key="3">
    <source>
        <dbReference type="Proteomes" id="UP001190700"/>
    </source>
</evidence>
<proteinExistence type="predicted"/>
<dbReference type="Proteomes" id="UP001190700">
    <property type="component" value="Unassembled WGS sequence"/>
</dbReference>
<gene>
    <name evidence="2" type="ORF">CYMTET_26306</name>
</gene>